<dbReference type="Proteomes" id="UP000262802">
    <property type="component" value="Chromosome"/>
</dbReference>
<dbReference type="RefSeq" id="WP_119445709.1">
    <property type="nucleotide sequence ID" value="NZ_CP032317.1"/>
</dbReference>
<accession>A0A3B7QY92</accession>
<sequence>MDAAPTRTPLFGSYAVAEVGPDEWSAFAGQHFERVFPHEINLPLDGALGPDEQDKLARLRRNMAGSLQLYFILYDGETPVGWHFGLQRNELEYHMANTAVLPEHQGRGVYSAFLQFAKARIFAEGFQYITSLHRADNNAVLVPKLKAGFQIQAFGYLIQPMLFEVNYGPMIQLICPAKELYRKLFDAQAGTRALAQELAPQLGAL</sequence>
<dbReference type="Pfam" id="PF00583">
    <property type="entry name" value="Acetyltransf_1"/>
    <property type="match status" value="1"/>
</dbReference>
<keyword evidence="2" id="KW-0808">Transferase</keyword>
<dbReference type="KEGG" id="hyh:D3Y59_14590"/>
<dbReference type="EMBL" id="CP032317">
    <property type="protein sequence ID" value="AYA38158.1"/>
    <property type="molecule type" value="Genomic_DNA"/>
</dbReference>
<proteinExistence type="predicted"/>
<evidence type="ECO:0000259" key="1">
    <source>
        <dbReference type="PROSITE" id="PS51186"/>
    </source>
</evidence>
<organism evidence="2 3">
    <name type="scientific">Hymenobacter oligotrophus</name>
    <dbReference type="NCBI Taxonomy" id="2319843"/>
    <lineage>
        <taxon>Bacteria</taxon>
        <taxon>Pseudomonadati</taxon>
        <taxon>Bacteroidota</taxon>
        <taxon>Cytophagia</taxon>
        <taxon>Cytophagales</taxon>
        <taxon>Hymenobacteraceae</taxon>
        <taxon>Hymenobacter</taxon>
    </lineage>
</organism>
<evidence type="ECO:0000313" key="2">
    <source>
        <dbReference type="EMBL" id="AYA38158.1"/>
    </source>
</evidence>
<keyword evidence="3" id="KW-1185">Reference proteome</keyword>
<dbReference type="InterPro" id="IPR000182">
    <property type="entry name" value="GNAT_dom"/>
</dbReference>
<dbReference type="InterPro" id="IPR016181">
    <property type="entry name" value="Acyl_CoA_acyltransferase"/>
</dbReference>
<evidence type="ECO:0000313" key="3">
    <source>
        <dbReference type="Proteomes" id="UP000262802"/>
    </source>
</evidence>
<feature type="domain" description="N-acetyltransferase" evidence="1">
    <location>
        <begin position="30"/>
        <end position="172"/>
    </location>
</feature>
<dbReference type="CDD" id="cd04301">
    <property type="entry name" value="NAT_SF"/>
    <property type="match status" value="1"/>
</dbReference>
<name>A0A3B7QY92_9BACT</name>
<dbReference type="OrthoDB" id="9342569at2"/>
<dbReference type="GO" id="GO:0016747">
    <property type="term" value="F:acyltransferase activity, transferring groups other than amino-acyl groups"/>
    <property type="evidence" value="ECO:0007669"/>
    <property type="project" value="InterPro"/>
</dbReference>
<dbReference type="AlphaFoldDB" id="A0A3B7QY92"/>
<dbReference type="SUPFAM" id="SSF55729">
    <property type="entry name" value="Acyl-CoA N-acyltransferases (Nat)"/>
    <property type="match status" value="1"/>
</dbReference>
<dbReference type="PROSITE" id="PS51186">
    <property type="entry name" value="GNAT"/>
    <property type="match status" value="1"/>
</dbReference>
<reference evidence="2 3" key="1">
    <citation type="submission" date="2018-09" db="EMBL/GenBank/DDBJ databases">
        <title>Hymenobacter medium sp. nov., isolated from R2A medium.</title>
        <authorList>
            <person name="Yingchao G."/>
        </authorList>
    </citation>
    <scope>NUCLEOTIDE SEQUENCE [LARGE SCALE GENOMIC DNA]</scope>
    <source>
        <strain evidence="3">sh-6</strain>
    </source>
</reference>
<dbReference type="Gene3D" id="3.40.630.30">
    <property type="match status" value="1"/>
</dbReference>
<gene>
    <name evidence="2" type="ORF">D3Y59_14590</name>
</gene>
<protein>
    <submittedName>
        <fullName evidence="2">N-acetyltransferase</fullName>
    </submittedName>
</protein>